<organism evidence="2 3">
    <name type="scientific">Agromyces protaetiae</name>
    <dbReference type="NCBI Taxonomy" id="2509455"/>
    <lineage>
        <taxon>Bacteria</taxon>
        <taxon>Bacillati</taxon>
        <taxon>Actinomycetota</taxon>
        <taxon>Actinomycetes</taxon>
        <taxon>Micrococcales</taxon>
        <taxon>Microbacteriaceae</taxon>
        <taxon>Agromyces</taxon>
    </lineage>
</organism>
<dbReference type="PANTHER" id="PTHR33990">
    <property type="entry name" value="PROTEIN YJDN-RELATED"/>
    <property type="match status" value="1"/>
</dbReference>
<reference evidence="2 3" key="1">
    <citation type="submission" date="2019-01" db="EMBL/GenBank/DDBJ databases">
        <title>Genome sequencing of strain FW100M-8.</title>
        <authorList>
            <person name="Heo J."/>
            <person name="Kim S.-J."/>
            <person name="Kim J.-S."/>
            <person name="Hong S.-B."/>
            <person name="Kwon S.-W."/>
        </authorList>
    </citation>
    <scope>NUCLEOTIDE SEQUENCE [LARGE SCALE GENOMIC DNA]</scope>
    <source>
        <strain evidence="2 3">FW100M-8</strain>
    </source>
</reference>
<dbReference type="PANTHER" id="PTHR33990:SF1">
    <property type="entry name" value="PROTEIN YJDN"/>
    <property type="match status" value="1"/>
</dbReference>
<sequence length="138" mass="14396">MSVLLNPYLNFDTNAREALEFYYGVFGGELSIMTFAEGGQSQGPDDADLVMHGQLTTATGQTLMASDAPPGMPVEAYGGFSVSLSGDDDATLRGYWAGLLEGGTAVLPLEVAPWGDAFGMVADKYGVTWMVNITGAAG</sequence>
<proteinExistence type="predicted"/>
<dbReference type="KEGG" id="agf:ET445_06410"/>
<evidence type="ECO:0000259" key="1">
    <source>
        <dbReference type="Pfam" id="PF06983"/>
    </source>
</evidence>
<evidence type="ECO:0000313" key="3">
    <source>
        <dbReference type="Proteomes" id="UP000291259"/>
    </source>
</evidence>
<feature type="domain" description="PhnB-like" evidence="1">
    <location>
        <begin position="7"/>
        <end position="131"/>
    </location>
</feature>
<keyword evidence="3" id="KW-1185">Reference proteome</keyword>
<evidence type="ECO:0000313" key="2">
    <source>
        <dbReference type="EMBL" id="QAY73031.1"/>
    </source>
</evidence>
<dbReference type="Pfam" id="PF06983">
    <property type="entry name" value="3-dmu-9_3-mt"/>
    <property type="match status" value="1"/>
</dbReference>
<dbReference type="CDD" id="cd06588">
    <property type="entry name" value="PhnB_like"/>
    <property type="match status" value="1"/>
</dbReference>
<dbReference type="Proteomes" id="UP000291259">
    <property type="component" value="Chromosome"/>
</dbReference>
<dbReference type="OrthoDB" id="9795306at2"/>
<dbReference type="EMBL" id="CP035491">
    <property type="protein sequence ID" value="QAY73031.1"/>
    <property type="molecule type" value="Genomic_DNA"/>
</dbReference>
<dbReference type="SUPFAM" id="SSF54593">
    <property type="entry name" value="Glyoxalase/Bleomycin resistance protein/Dihydroxybiphenyl dioxygenase"/>
    <property type="match status" value="1"/>
</dbReference>
<accession>A0A4V0YH05</accession>
<gene>
    <name evidence="2" type="ORF">ET445_06410</name>
</gene>
<name>A0A4V0YH05_9MICO</name>
<dbReference type="RefSeq" id="WP_129189887.1">
    <property type="nucleotide sequence ID" value="NZ_CP035491.1"/>
</dbReference>
<dbReference type="Gene3D" id="3.10.180.10">
    <property type="entry name" value="2,3-Dihydroxybiphenyl 1,2-Dioxygenase, domain 1"/>
    <property type="match status" value="1"/>
</dbReference>
<dbReference type="InterPro" id="IPR029068">
    <property type="entry name" value="Glyas_Bleomycin-R_OHBP_Dase"/>
</dbReference>
<protein>
    <submittedName>
        <fullName evidence="2">VOC family protein</fullName>
    </submittedName>
</protein>
<dbReference type="AlphaFoldDB" id="A0A4V0YH05"/>
<dbReference type="InterPro" id="IPR028973">
    <property type="entry name" value="PhnB-like"/>
</dbReference>